<dbReference type="RefSeq" id="WP_068710655.1">
    <property type="nucleotide sequence ID" value="NZ_BAAAXQ010000054.1"/>
</dbReference>
<protein>
    <submittedName>
        <fullName evidence="2">Uncharacterized protein</fullName>
    </submittedName>
</protein>
<comment type="caution">
    <text evidence="2">The sequence shown here is derived from an EMBL/GenBank/DDBJ whole genome shotgun (WGS) entry which is preliminary data.</text>
</comment>
<gene>
    <name evidence="2" type="ORF">GCM10019998_15580</name>
</gene>
<reference evidence="3" key="1">
    <citation type="journal article" date="2019" name="Int. J. Syst. Evol. Microbiol.">
        <title>The Global Catalogue of Microorganisms (GCM) 10K type strain sequencing project: providing services to taxonomists for standard genome sequencing and annotation.</title>
        <authorList>
            <consortium name="The Broad Institute Genomics Platform"/>
            <consortium name="The Broad Institute Genome Sequencing Center for Infectious Disease"/>
            <person name="Wu L."/>
            <person name="Ma J."/>
        </authorList>
    </citation>
    <scope>NUCLEOTIDE SEQUENCE [LARGE SCALE GENOMIC DNA]</scope>
    <source>
        <strain evidence="3">JCM 8736</strain>
    </source>
</reference>
<keyword evidence="1" id="KW-0812">Transmembrane</keyword>
<sequence>MVNVEQFNDWVVRYNYLFKVRYTKKQKKKFLQSFLTDLTAIRDDVELRGDKEDKNSYHIVVGNLEKARYVLATYYDTPAVYYGAYNFFDTKNQRKKTTYPIVFFAILMLILGVILTYYVSIPVFNSAFTFKTALLVLFYIIYFWTFGKITRGWPERNNTIRNNSSILFLLQYIADHPQSKFAFAFYDNGCQGDKSIQKILAKLNKNTQTLYVLDTIGGTDNLSVVTNKEKQLYQNYFAEKIDGSLEANCKFLLTLTNNSEEIRRLFLSKETLKSRKINKVNFTKLDAFFKQIERR</sequence>
<accession>A0ABP6KUR1</accession>
<proteinExistence type="predicted"/>
<feature type="transmembrane region" description="Helical" evidence="1">
    <location>
        <begin position="101"/>
        <end position="121"/>
    </location>
</feature>
<feature type="transmembrane region" description="Helical" evidence="1">
    <location>
        <begin position="127"/>
        <end position="146"/>
    </location>
</feature>
<keyword evidence="1" id="KW-1133">Transmembrane helix</keyword>
<organism evidence="2 3">
    <name type="scientific">Tetragenococcus solitarius</name>
    <dbReference type="NCBI Taxonomy" id="71453"/>
    <lineage>
        <taxon>Bacteria</taxon>
        <taxon>Bacillati</taxon>
        <taxon>Bacillota</taxon>
        <taxon>Bacilli</taxon>
        <taxon>Lactobacillales</taxon>
        <taxon>Enterococcaceae</taxon>
        <taxon>Tetragenococcus</taxon>
    </lineage>
</organism>
<dbReference type="EMBL" id="BAAAXQ010000054">
    <property type="protein sequence ID" value="GAA3020181.1"/>
    <property type="molecule type" value="Genomic_DNA"/>
</dbReference>
<evidence type="ECO:0000256" key="1">
    <source>
        <dbReference type="SAM" id="Phobius"/>
    </source>
</evidence>
<evidence type="ECO:0000313" key="2">
    <source>
        <dbReference type="EMBL" id="GAA3020181.1"/>
    </source>
</evidence>
<name>A0ABP6KUR1_9ENTE</name>
<evidence type="ECO:0000313" key="3">
    <source>
        <dbReference type="Proteomes" id="UP001501577"/>
    </source>
</evidence>
<dbReference type="Proteomes" id="UP001501577">
    <property type="component" value="Unassembled WGS sequence"/>
</dbReference>
<keyword evidence="3" id="KW-1185">Reference proteome</keyword>
<keyword evidence="1" id="KW-0472">Membrane</keyword>